<dbReference type="InterPro" id="IPR012338">
    <property type="entry name" value="Beta-lactam/transpept-like"/>
</dbReference>
<evidence type="ECO:0000313" key="31">
    <source>
        <dbReference type="EMBL" id="MBB6041286.1"/>
    </source>
</evidence>
<reference evidence="31 32" key="1">
    <citation type="submission" date="2020-08" db="EMBL/GenBank/DDBJ databases">
        <title>Genomic Encyclopedia of Type Strains, Phase IV (KMG-IV): sequencing the most valuable type-strain genomes for metagenomic binning, comparative biology and taxonomic classification.</title>
        <authorList>
            <person name="Goeker M."/>
        </authorList>
    </citation>
    <scope>NUCLEOTIDE SEQUENCE [LARGE SCALE GENOMIC DNA]</scope>
    <source>
        <strain evidence="31 32">DSM 17245</strain>
    </source>
</reference>
<dbReference type="GO" id="GO:0009252">
    <property type="term" value="P:peptidoglycan biosynthetic process"/>
    <property type="evidence" value="ECO:0007669"/>
    <property type="project" value="UniProtKB-UniPathway"/>
</dbReference>
<evidence type="ECO:0000256" key="21">
    <source>
        <dbReference type="ARBA" id="ARBA00023268"/>
    </source>
</evidence>
<proteinExistence type="inferred from homology"/>
<name>A0A7W9W0V5_9FIRM</name>
<dbReference type="InterPro" id="IPR036950">
    <property type="entry name" value="PBP_transglycosylase"/>
</dbReference>
<feature type="region of interest" description="Disordered" evidence="27">
    <location>
        <begin position="868"/>
        <end position="910"/>
    </location>
</feature>
<keyword evidence="16" id="KW-0735">Signal-anchor</keyword>
<comment type="similarity">
    <text evidence="5">In the N-terminal section; belongs to the glycosyltransferase 51 family.</text>
</comment>
<evidence type="ECO:0000256" key="20">
    <source>
        <dbReference type="ARBA" id="ARBA00023251"/>
    </source>
</evidence>
<keyword evidence="19 28" id="KW-0472">Membrane</keyword>
<dbReference type="GO" id="GO:0008360">
    <property type="term" value="P:regulation of cell shape"/>
    <property type="evidence" value="ECO:0007669"/>
    <property type="project" value="UniProtKB-KW"/>
</dbReference>
<evidence type="ECO:0000256" key="26">
    <source>
        <dbReference type="ARBA" id="ARBA00060592"/>
    </source>
</evidence>
<keyword evidence="17" id="KW-0573">Peptidoglycan synthesis</keyword>
<dbReference type="EMBL" id="JACHHH010000005">
    <property type="protein sequence ID" value="MBB6041286.1"/>
    <property type="molecule type" value="Genomic_DNA"/>
</dbReference>
<dbReference type="FunFam" id="1.10.3810.10:FF:000001">
    <property type="entry name" value="Penicillin-binding protein 1A"/>
    <property type="match status" value="1"/>
</dbReference>
<dbReference type="Proteomes" id="UP000522163">
    <property type="component" value="Unassembled WGS sequence"/>
</dbReference>
<comment type="catalytic activity">
    <reaction evidence="23">
        <text>Preferential cleavage: (Ac)2-L-Lys-D-Ala-|-D-Ala. Also transpeptidation of peptidyl-alanyl moieties that are N-acyl substituents of D-alanine.</text>
        <dbReference type="EC" id="3.4.16.4"/>
    </reaction>
</comment>
<keyword evidence="11 31" id="KW-0328">Glycosyltransferase</keyword>
<dbReference type="GO" id="GO:0005886">
    <property type="term" value="C:plasma membrane"/>
    <property type="evidence" value="ECO:0007669"/>
    <property type="project" value="UniProtKB-SubCell"/>
</dbReference>
<feature type="domain" description="Penicillin-binding protein transpeptidase" evidence="29">
    <location>
        <begin position="384"/>
        <end position="655"/>
    </location>
</feature>
<evidence type="ECO:0000256" key="2">
    <source>
        <dbReference type="ARBA" id="ARBA00004401"/>
    </source>
</evidence>
<evidence type="ECO:0000256" key="14">
    <source>
        <dbReference type="ARBA" id="ARBA00022801"/>
    </source>
</evidence>
<dbReference type="UniPathway" id="UPA00219"/>
<keyword evidence="13 28" id="KW-0812">Transmembrane</keyword>
<evidence type="ECO:0000256" key="3">
    <source>
        <dbReference type="ARBA" id="ARBA00004752"/>
    </source>
</evidence>
<dbReference type="SUPFAM" id="SSF56601">
    <property type="entry name" value="beta-lactamase/transpeptidase-like"/>
    <property type="match status" value="1"/>
</dbReference>
<keyword evidence="22" id="KW-0961">Cell wall biogenesis/degradation</keyword>
<evidence type="ECO:0000256" key="1">
    <source>
        <dbReference type="ARBA" id="ARBA00002624"/>
    </source>
</evidence>
<evidence type="ECO:0000259" key="30">
    <source>
        <dbReference type="Pfam" id="PF00912"/>
    </source>
</evidence>
<keyword evidence="20" id="KW-0046">Antibiotic resistance</keyword>
<comment type="subcellular location">
    <subcellularLocation>
        <location evidence="2">Cell membrane</location>
        <topology evidence="2">Single-pass type II membrane protein</topology>
    </subcellularLocation>
</comment>
<dbReference type="PANTHER" id="PTHR32282:SF11">
    <property type="entry name" value="PENICILLIN-BINDING PROTEIN 1B"/>
    <property type="match status" value="1"/>
</dbReference>
<organism evidence="31 32">
    <name type="scientific">Oribacterium sinus</name>
    <dbReference type="NCBI Taxonomy" id="237576"/>
    <lineage>
        <taxon>Bacteria</taxon>
        <taxon>Bacillati</taxon>
        <taxon>Bacillota</taxon>
        <taxon>Clostridia</taxon>
        <taxon>Lachnospirales</taxon>
        <taxon>Lachnospiraceae</taxon>
        <taxon>Oribacterium</taxon>
    </lineage>
</organism>
<feature type="domain" description="Glycosyl transferase family 51" evidence="30">
    <location>
        <begin position="85"/>
        <end position="259"/>
    </location>
</feature>
<comment type="similarity">
    <text evidence="4">In the C-terminal section; belongs to the transpeptidase family.</text>
</comment>
<evidence type="ECO:0000256" key="16">
    <source>
        <dbReference type="ARBA" id="ARBA00022968"/>
    </source>
</evidence>
<comment type="pathway">
    <text evidence="3">Cell wall biogenesis; peptidoglycan biosynthesis.</text>
</comment>
<evidence type="ECO:0000256" key="25">
    <source>
        <dbReference type="ARBA" id="ARBA00049902"/>
    </source>
</evidence>
<dbReference type="GO" id="GO:0071555">
    <property type="term" value="P:cell wall organization"/>
    <property type="evidence" value="ECO:0007669"/>
    <property type="project" value="UniProtKB-KW"/>
</dbReference>
<evidence type="ECO:0000256" key="23">
    <source>
        <dbReference type="ARBA" id="ARBA00034000"/>
    </source>
</evidence>
<sequence>MGREIREGERGHKRGKKKSSAFRFIRRLFLGSVLFLFVLSVLGYVIFIRPEVNRLRGIAYDKLAGSNLKDLTKRADTVVFDTDGQQLGTINAGHFVYDKIEDISPNLQNAYIAQEDRNFKTHHGVDYKATLRAVFQLVKNRGRITQGGSTITQQVVKNTYLSQEKTFTRKIVEIMLAQELEKMYSKADIMEIYCNTNFYGNNCYGVEAASQYYFEKPAKDLTVEEAAMLAGISNAPSRYEPVRHPDLALKKRNQVLKSMETVGYITEAEYEEAIGKPLQISQNVQKGTDEDYMNSYALYAATIRMMEVNKFPFTYHFETQADKEAYQDQYEEQYNFYNRELRAGGYKIYTSLDPKIQNILQETLDKGLSKFQEVQENGKLSMQGAGVIIDNKTGYVVATVGGRGTEDKYNRAYLSYRQPGSAIKPLLDYAPALDLGEYNAASVIDDHKFENGPSNSDGNYYGAVTMREAANRSLNTVAWQILDGIGIQNGLDYLEKMHFSGISVKDNDALAVSIGGFTNGLRVVDMAKGYSTLANGGVYSNKTCIIKIESDKDGVVADEKTIQNTQVFREDTAFIMTDILKGTMNTEYGTGRGLQLKNKMPAAGKTGTSNGSKDTWFCGYTKYYSAAIWVGHDMPVEMPGIYGATYAGKIWKNTMDILHEDLEPEDWEVPDTVVKEADEKSGITDYVSKTAKQRGEENRKKKAEKETKAQIEKDIKTYEAMKIQKLEDVFTARTLFGKIRDSLNDITDEKFKKEYQERLFTKQKEFLVIEDKWKDEIDAYIAKKEEESRVQESIAESKAKEAEEKAQKNAKRESFLSALTGLQSLEYRDGDTEALINDAIERLQELNGSEDYYSLSQQLDAAIRRVRSLPRKEEETLESKSGEGSPFYSGPGPGNYLGERDSNNGPGVSP</sequence>
<evidence type="ECO:0000256" key="15">
    <source>
        <dbReference type="ARBA" id="ARBA00022960"/>
    </source>
</evidence>
<comment type="caution">
    <text evidence="31">The sequence shown here is derived from an EMBL/GenBank/DDBJ whole genome shotgun (WGS) entry which is preliminary data.</text>
</comment>
<evidence type="ECO:0000256" key="5">
    <source>
        <dbReference type="ARBA" id="ARBA00007739"/>
    </source>
</evidence>
<keyword evidence="15" id="KW-0133">Cell shape</keyword>
<dbReference type="GeneID" id="85014805"/>
<evidence type="ECO:0000256" key="22">
    <source>
        <dbReference type="ARBA" id="ARBA00023316"/>
    </source>
</evidence>
<evidence type="ECO:0000259" key="29">
    <source>
        <dbReference type="Pfam" id="PF00905"/>
    </source>
</evidence>
<comment type="catalytic activity">
    <reaction evidence="25">
        <text>[GlcNAc-(1-&gt;4)-Mur2Ac(oyl-L-Ala-gamma-D-Glu-L-Lys-D-Ala-D-Ala)](n)-di-trans,octa-cis-undecaprenyl diphosphate + beta-D-GlcNAc-(1-&gt;4)-Mur2Ac(oyl-L-Ala-gamma-D-Glu-L-Lys-D-Ala-D-Ala)-di-trans,octa-cis-undecaprenyl diphosphate = [GlcNAc-(1-&gt;4)-Mur2Ac(oyl-L-Ala-gamma-D-Glu-L-Lys-D-Ala-D-Ala)](n+1)-di-trans,octa-cis-undecaprenyl diphosphate + di-trans,octa-cis-undecaprenyl diphosphate + H(+)</text>
        <dbReference type="Rhea" id="RHEA:23708"/>
        <dbReference type="Rhea" id="RHEA-COMP:9602"/>
        <dbReference type="Rhea" id="RHEA-COMP:9603"/>
        <dbReference type="ChEBI" id="CHEBI:15378"/>
        <dbReference type="ChEBI" id="CHEBI:58405"/>
        <dbReference type="ChEBI" id="CHEBI:60033"/>
        <dbReference type="ChEBI" id="CHEBI:78435"/>
        <dbReference type="EC" id="2.4.99.28"/>
    </reaction>
</comment>
<dbReference type="GO" id="GO:0008658">
    <property type="term" value="F:penicillin binding"/>
    <property type="evidence" value="ECO:0007669"/>
    <property type="project" value="InterPro"/>
</dbReference>
<evidence type="ECO:0000256" key="24">
    <source>
        <dbReference type="ARBA" id="ARBA00044770"/>
    </source>
</evidence>
<dbReference type="EC" id="2.4.99.28" evidence="24"/>
<feature type="transmembrane region" description="Helical" evidence="28">
    <location>
        <begin position="24"/>
        <end position="47"/>
    </location>
</feature>
<evidence type="ECO:0000256" key="18">
    <source>
        <dbReference type="ARBA" id="ARBA00022989"/>
    </source>
</evidence>
<evidence type="ECO:0000256" key="12">
    <source>
        <dbReference type="ARBA" id="ARBA00022679"/>
    </source>
</evidence>
<dbReference type="InterPro" id="IPR001264">
    <property type="entry name" value="Glyco_trans_51"/>
</dbReference>
<protein>
    <recommendedName>
        <fullName evidence="7">Penicillin-binding protein 1A</fullName>
        <ecNumber evidence="24">2.4.99.28</ecNumber>
        <ecNumber evidence="6">3.4.16.4</ecNumber>
    </recommendedName>
</protein>
<gene>
    <name evidence="31" type="ORF">HNQ46_001263</name>
</gene>
<comment type="pathway">
    <text evidence="26">Glycan biosynthesis.</text>
</comment>
<dbReference type="InterPro" id="IPR001460">
    <property type="entry name" value="PCN-bd_Tpept"/>
</dbReference>
<evidence type="ECO:0000256" key="13">
    <source>
        <dbReference type="ARBA" id="ARBA00022692"/>
    </source>
</evidence>
<dbReference type="AlphaFoldDB" id="A0A7W9W0V5"/>
<dbReference type="GO" id="GO:0046677">
    <property type="term" value="P:response to antibiotic"/>
    <property type="evidence" value="ECO:0007669"/>
    <property type="project" value="UniProtKB-KW"/>
</dbReference>
<evidence type="ECO:0000256" key="7">
    <source>
        <dbReference type="ARBA" id="ARBA00018638"/>
    </source>
</evidence>
<dbReference type="PANTHER" id="PTHR32282">
    <property type="entry name" value="BINDING PROTEIN TRANSPEPTIDASE, PUTATIVE-RELATED"/>
    <property type="match status" value="1"/>
</dbReference>
<keyword evidence="14 31" id="KW-0378">Hydrolase</keyword>
<keyword evidence="21" id="KW-0511">Multifunctional enzyme</keyword>
<evidence type="ECO:0000313" key="32">
    <source>
        <dbReference type="Proteomes" id="UP000522163"/>
    </source>
</evidence>
<dbReference type="Pfam" id="PF00905">
    <property type="entry name" value="Transpeptidase"/>
    <property type="match status" value="1"/>
</dbReference>
<dbReference type="RefSeq" id="WP_183683882.1">
    <property type="nucleotide sequence ID" value="NZ_JACHHH010000005.1"/>
</dbReference>
<feature type="compositionally biased region" description="Basic and acidic residues" evidence="27">
    <location>
        <begin position="870"/>
        <end position="881"/>
    </location>
</feature>
<dbReference type="Pfam" id="PF00912">
    <property type="entry name" value="Transgly"/>
    <property type="match status" value="1"/>
</dbReference>
<dbReference type="InterPro" id="IPR023346">
    <property type="entry name" value="Lysozyme-like_dom_sf"/>
</dbReference>
<evidence type="ECO:0000256" key="10">
    <source>
        <dbReference type="ARBA" id="ARBA00022670"/>
    </source>
</evidence>
<evidence type="ECO:0000256" key="27">
    <source>
        <dbReference type="SAM" id="MobiDB-lite"/>
    </source>
</evidence>
<dbReference type="Gene3D" id="3.40.710.10">
    <property type="entry name" value="DD-peptidase/beta-lactamase superfamily"/>
    <property type="match status" value="1"/>
</dbReference>
<keyword evidence="10" id="KW-0645">Protease</keyword>
<dbReference type="Gene3D" id="1.10.3810.10">
    <property type="entry name" value="Biosynthetic peptidoglycan transglycosylase-like"/>
    <property type="match status" value="1"/>
</dbReference>
<feature type="region of interest" description="Disordered" evidence="27">
    <location>
        <begin position="791"/>
        <end position="811"/>
    </location>
</feature>
<dbReference type="EC" id="3.4.16.4" evidence="6"/>
<dbReference type="GO" id="GO:0030288">
    <property type="term" value="C:outer membrane-bounded periplasmic space"/>
    <property type="evidence" value="ECO:0007669"/>
    <property type="project" value="TreeGrafter"/>
</dbReference>
<keyword evidence="18 28" id="KW-1133">Transmembrane helix</keyword>
<accession>A0A7W9W0V5</accession>
<keyword evidence="8" id="KW-1003">Cell membrane</keyword>
<dbReference type="GO" id="GO:0008955">
    <property type="term" value="F:peptidoglycan glycosyltransferase activity"/>
    <property type="evidence" value="ECO:0007669"/>
    <property type="project" value="UniProtKB-EC"/>
</dbReference>
<evidence type="ECO:0000256" key="9">
    <source>
        <dbReference type="ARBA" id="ARBA00022645"/>
    </source>
</evidence>
<evidence type="ECO:0000256" key="8">
    <source>
        <dbReference type="ARBA" id="ARBA00022475"/>
    </source>
</evidence>
<evidence type="ECO:0000256" key="11">
    <source>
        <dbReference type="ARBA" id="ARBA00022676"/>
    </source>
</evidence>
<dbReference type="InterPro" id="IPR050396">
    <property type="entry name" value="Glycosyltr_51/Transpeptidase"/>
</dbReference>
<evidence type="ECO:0000256" key="6">
    <source>
        <dbReference type="ARBA" id="ARBA00012448"/>
    </source>
</evidence>
<dbReference type="SUPFAM" id="SSF53955">
    <property type="entry name" value="Lysozyme-like"/>
    <property type="match status" value="1"/>
</dbReference>
<keyword evidence="12 31" id="KW-0808">Transferase</keyword>
<dbReference type="GO" id="GO:0009002">
    <property type="term" value="F:serine-type D-Ala-D-Ala carboxypeptidase activity"/>
    <property type="evidence" value="ECO:0007669"/>
    <property type="project" value="UniProtKB-EC"/>
</dbReference>
<evidence type="ECO:0000256" key="4">
    <source>
        <dbReference type="ARBA" id="ARBA00007090"/>
    </source>
</evidence>
<evidence type="ECO:0000256" key="28">
    <source>
        <dbReference type="SAM" id="Phobius"/>
    </source>
</evidence>
<keyword evidence="9" id="KW-0121">Carboxypeptidase</keyword>
<comment type="function">
    <text evidence="1">Cell wall formation. Synthesis of cross-linked peptidoglycan from the lipid intermediates. The enzyme has a penicillin-insensitive transglycosylase N-terminal domain (formation of linear glycan strands) and a penicillin-sensitive transpeptidase C-terminal domain (cross-linking of the peptide subunits).</text>
</comment>
<evidence type="ECO:0000256" key="17">
    <source>
        <dbReference type="ARBA" id="ARBA00022984"/>
    </source>
</evidence>
<evidence type="ECO:0000256" key="19">
    <source>
        <dbReference type="ARBA" id="ARBA00023136"/>
    </source>
</evidence>
<dbReference type="GO" id="GO:0006508">
    <property type="term" value="P:proteolysis"/>
    <property type="evidence" value="ECO:0007669"/>
    <property type="project" value="UniProtKB-KW"/>
</dbReference>